<dbReference type="EMBL" id="LAZR01007613">
    <property type="protein sequence ID" value="KKM84116.1"/>
    <property type="molecule type" value="Genomic_DNA"/>
</dbReference>
<sequence length="336" mass="35843">MKIKVRKVMLIALVSLLLLSGGAVAAKENLRLAHLITEALPFAQEEAPVSLPIMSTELETSTPFVWATPEETIAPISIGTPASDTVYLSQSILAETLADAVQVARAGDIIWIGEGTIATRAGRTAVVVDKALTFVGDGMESTILDGGLLILSSTVTIRDLTVSDIEVRGGKSKFTASNIKAGAIHADNTGAIEITNSQIASLDIRLDGPRSVIVSDNAIGIPWQGRSRSSAMSGGRVEIKRNRVYSQLDIVGDGYVIQDNVFEEEAFFLVKAGSRHVIENNDFLRGLGQVRDDGIGTMWQGNYWANWDVSKPIPIAGDAKAVARTPALKAYDLGSQ</sequence>
<protein>
    <submittedName>
        <fullName evidence="1">Uncharacterized protein</fullName>
    </submittedName>
</protein>
<gene>
    <name evidence="1" type="ORF">LCGC14_1302380</name>
</gene>
<organism evidence="1">
    <name type="scientific">marine sediment metagenome</name>
    <dbReference type="NCBI Taxonomy" id="412755"/>
    <lineage>
        <taxon>unclassified sequences</taxon>
        <taxon>metagenomes</taxon>
        <taxon>ecological metagenomes</taxon>
    </lineage>
</organism>
<dbReference type="InterPro" id="IPR011050">
    <property type="entry name" value="Pectin_lyase_fold/virulence"/>
</dbReference>
<accession>A0A0F9L9U1</accession>
<proteinExistence type="predicted"/>
<reference evidence="1" key="1">
    <citation type="journal article" date="2015" name="Nature">
        <title>Complex archaea that bridge the gap between prokaryotes and eukaryotes.</title>
        <authorList>
            <person name="Spang A."/>
            <person name="Saw J.H."/>
            <person name="Jorgensen S.L."/>
            <person name="Zaremba-Niedzwiedzka K."/>
            <person name="Martijn J."/>
            <person name="Lind A.E."/>
            <person name="van Eijk R."/>
            <person name="Schleper C."/>
            <person name="Guy L."/>
            <person name="Ettema T.J."/>
        </authorList>
    </citation>
    <scope>NUCLEOTIDE SEQUENCE</scope>
</reference>
<dbReference type="InterPro" id="IPR012334">
    <property type="entry name" value="Pectin_lyas_fold"/>
</dbReference>
<dbReference type="AlphaFoldDB" id="A0A0F9L9U1"/>
<dbReference type="SUPFAM" id="SSF51126">
    <property type="entry name" value="Pectin lyase-like"/>
    <property type="match status" value="1"/>
</dbReference>
<evidence type="ECO:0000313" key="1">
    <source>
        <dbReference type="EMBL" id="KKM84116.1"/>
    </source>
</evidence>
<comment type="caution">
    <text evidence="1">The sequence shown here is derived from an EMBL/GenBank/DDBJ whole genome shotgun (WGS) entry which is preliminary data.</text>
</comment>
<name>A0A0F9L9U1_9ZZZZ</name>
<dbReference type="Gene3D" id="2.160.20.10">
    <property type="entry name" value="Single-stranded right-handed beta-helix, Pectin lyase-like"/>
    <property type="match status" value="1"/>
</dbReference>